<protein>
    <recommendedName>
        <fullName evidence="4">PEP-CTERM protein-sorting domain-containing protein</fullName>
    </recommendedName>
</protein>
<dbReference type="KEGG" id="pbh:AAW51_4089"/>
<dbReference type="EMBL" id="CP011371">
    <property type="protein sequence ID" value="AKJ30780.1"/>
    <property type="molecule type" value="Genomic_DNA"/>
</dbReference>
<dbReference type="STRING" id="413882.AAW51_4089"/>
<name>A0A0G3BWA2_9BURK</name>
<dbReference type="Pfam" id="PF11949">
    <property type="entry name" value="DUF3466"/>
    <property type="match status" value="1"/>
</dbReference>
<dbReference type="NCBIfam" id="TIGR02913">
    <property type="entry name" value="HAF_rpt"/>
    <property type="match status" value="3"/>
</dbReference>
<organism evidence="2 3">
    <name type="scientific">Caldimonas brevitalea</name>
    <dbReference type="NCBI Taxonomy" id="413882"/>
    <lineage>
        <taxon>Bacteria</taxon>
        <taxon>Pseudomonadati</taxon>
        <taxon>Pseudomonadota</taxon>
        <taxon>Betaproteobacteria</taxon>
        <taxon>Burkholderiales</taxon>
        <taxon>Sphaerotilaceae</taxon>
        <taxon>Caldimonas</taxon>
    </lineage>
</organism>
<evidence type="ECO:0000256" key="1">
    <source>
        <dbReference type="SAM" id="MobiDB-lite"/>
    </source>
</evidence>
<sequence>MAILAGSGLAAAEAAPRYRLVSLDGFNSAYSTAVDISENGLVTGYVAATAYDAENVLGRAYIYKAGVLRTLPSLGGYSAGGGINRAGQVAMSSSPSWYIYDSQPAWFDGVSMHGLGQYGSANDINEKGQIVGGITDRLGVSYDAFVYDNQGTRMLGSLGGDPSSEGTDSVASAINDSGQVAGYASIADYGPVHAFRHDGESMHDLGTLGGMTSWGYGINDAGHVVGMADLAGNAASHAFLHDGVTMHDLGTLGGNDSSAMDVNSHGHVVGSSMIDGGTQHAFLFDGSALLDLHLLLDSSGAGWTLRFANAINDRGEIVGTGVVDGVTRAFLLTPVPEPHSYVLMLAGLAAVAARQVRRGAAGPGRGRKGGESKSSRRIVAGLAALLTAAAGAPAIAKEISLDVQMEQVGYTRLHHGMYIEPWIDPTPFTMTLTFADTVTLQSTGENQARYSIGKIRTAADSQVNGNPGFDYEYARHPSTASFVSVIQDWSGPQLSGRSSTNQPGRRPAD</sequence>
<dbReference type="AlphaFoldDB" id="A0A0G3BWA2"/>
<evidence type="ECO:0008006" key="4">
    <source>
        <dbReference type="Google" id="ProtNLM"/>
    </source>
</evidence>
<dbReference type="InterPro" id="IPR014262">
    <property type="entry name" value="HAF_rpt"/>
</dbReference>
<reference evidence="2 3" key="1">
    <citation type="submission" date="2015-05" db="EMBL/GenBank/DDBJ databases">
        <authorList>
            <person name="Tang B."/>
            <person name="Yu Y."/>
        </authorList>
    </citation>
    <scope>NUCLEOTIDE SEQUENCE [LARGE SCALE GENOMIC DNA]</scope>
    <source>
        <strain evidence="2 3">DSM 7029</strain>
    </source>
</reference>
<dbReference type="InterPro" id="IPR022562">
    <property type="entry name" value="DUF3466"/>
</dbReference>
<feature type="region of interest" description="Disordered" evidence="1">
    <location>
        <begin position="490"/>
        <end position="509"/>
    </location>
</feature>
<dbReference type="PATRIC" id="fig|413882.6.peg.4271"/>
<dbReference type="Proteomes" id="UP000035352">
    <property type="component" value="Chromosome"/>
</dbReference>
<feature type="compositionally biased region" description="Polar residues" evidence="1">
    <location>
        <begin position="490"/>
        <end position="503"/>
    </location>
</feature>
<evidence type="ECO:0000313" key="2">
    <source>
        <dbReference type="EMBL" id="AKJ30780.1"/>
    </source>
</evidence>
<accession>A0A0G3BWA2</accession>
<proteinExistence type="predicted"/>
<keyword evidence="3" id="KW-1185">Reference proteome</keyword>
<evidence type="ECO:0000313" key="3">
    <source>
        <dbReference type="Proteomes" id="UP000035352"/>
    </source>
</evidence>
<gene>
    <name evidence="2" type="ORF">AAW51_4089</name>
</gene>